<reference evidence="3 4" key="1">
    <citation type="submission" date="2019-08" db="EMBL/GenBank/DDBJ databases">
        <authorList>
            <person name="Vazquez-Campos X."/>
        </authorList>
    </citation>
    <scope>NUCLEOTIDE SEQUENCE [LARGE SCALE GENOMIC DNA]</scope>
    <source>
        <strain evidence="3">LFW-283_2</strain>
    </source>
</reference>
<dbReference type="AlphaFoldDB" id="A0A5E4LKS4"/>
<keyword evidence="1" id="KW-0812">Transmembrane</keyword>
<feature type="domain" description="Heparan-alpha-glucosaminide N-acetyltransferase catalytic" evidence="2">
    <location>
        <begin position="8"/>
        <end position="224"/>
    </location>
</feature>
<feature type="transmembrane region" description="Helical" evidence="1">
    <location>
        <begin position="174"/>
        <end position="195"/>
    </location>
</feature>
<dbReference type="EMBL" id="CABMJJ010000001">
    <property type="protein sequence ID" value="VVC02615.1"/>
    <property type="molecule type" value="Genomic_DNA"/>
</dbReference>
<evidence type="ECO:0000259" key="2">
    <source>
        <dbReference type="Pfam" id="PF07786"/>
    </source>
</evidence>
<keyword evidence="1" id="KW-1133">Transmembrane helix</keyword>
<evidence type="ECO:0000313" key="3">
    <source>
        <dbReference type="EMBL" id="VVC02615.1"/>
    </source>
</evidence>
<protein>
    <recommendedName>
        <fullName evidence="2">Heparan-alpha-glucosaminide N-acetyltransferase catalytic domain-containing protein</fullName>
    </recommendedName>
</protein>
<organism evidence="3 4">
    <name type="scientific">Candidatus Bilamarchaeum dharawalense</name>
    <dbReference type="NCBI Taxonomy" id="2885759"/>
    <lineage>
        <taxon>Archaea</taxon>
        <taxon>Candidatus Micrarchaeota</taxon>
        <taxon>Candidatus Micrarchaeia</taxon>
        <taxon>Candidatus Anstonellales</taxon>
        <taxon>Candidatus Bilamarchaeaceae</taxon>
        <taxon>Candidatus Bilamarchaeum</taxon>
    </lineage>
</organism>
<feature type="transmembrane region" description="Helical" evidence="1">
    <location>
        <begin position="106"/>
        <end position="126"/>
    </location>
</feature>
<feature type="transmembrane region" description="Helical" evidence="1">
    <location>
        <begin position="80"/>
        <end position="100"/>
    </location>
</feature>
<feature type="transmembrane region" description="Helical" evidence="1">
    <location>
        <begin position="131"/>
        <end position="148"/>
    </location>
</feature>
<feature type="transmembrane region" description="Helical" evidence="1">
    <location>
        <begin position="216"/>
        <end position="236"/>
    </location>
</feature>
<accession>A0A5E4LKS4</accession>
<name>A0A5E4LKS4_9ARCH</name>
<feature type="transmembrane region" description="Helical" evidence="1">
    <location>
        <begin position="49"/>
        <end position="68"/>
    </location>
</feature>
<dbReference type="InterPro" id="IPR012429">
    <property type="entry name" value="HGSNAT_cat"/>
</dbReference>
<evidence type="ECO:0000313" key="4">
    <source>
        <dbReference type="Proteomes" id="UP000789941"/>
    </source>
</evidence>
<comment type="caution">
    <text evidence="3">The sequence shown here is derived from an EMBL/GenBank/DDBJ whole genome shotgun (WGS) entry which is preliminary data.</text>
</comment>
<feature type="transmembrane region" description="Helical" evidence="1">
    <location>
        <begin position="12"/>
        <end position="29"/>
    </location>
</feature>
<proteinExistence type="predicted"/>
<dbReference type="Pfam" id="PF07786">
    <property type="entry name" value="HGSNAT_cat"/>
    <property type="match status" value="1"/>
</dbReference>
<sequence length="237" mass="27001">MQGNKVKRILEIDALRGVAIVLMIIYHFMFDLNFFGLMKIDLSDIMIVLFQRFIAVLFVGLVGISLVLNELNNKRGYLTNLWRGFKLTNIAILITAATWLYPRDGFITFGIIHMIALSTFIAPLFFRLKKWNLVVGVVLIIGGIWLNLQQTDSKLLFWLGLIYPGYEALDYYPLLPWFGVVLIGIALGQMIYPDGQSRIKNIKLLEQLAILGKNSLVIYLLHQVLLVGIILIYLAVK</sequence>
<gene>
    <name evidence="3" type="ORF">LFW2832_00115</name>
</gene>
<dbReference type="Proteomes" id="UP000789941">
    <property type="component" value="Unassembled WGS sequence"/>
</dbReference>
<evidence type="ECO:0000256" key="1">
    <source>
        <dbReference type="SAM" id="Phobius"/>
    </source>
</evidence>
<keyword evidence="1" id="KW-0472">Membrane</keyword>